<dbReference type="Pfam" id="PF00933">
    <property type="entry name" value="Glyco_hydro_3"/>
    <property type="match status" value="1"/>
</dbReference>
<dbReference type="SUPFAM" id="SSF52279">
    <property type="entry name" value="Beta-D-glucan exohydrolase, C-terminal domain"/>
    <property type="match status" value="1"/>
</dbReference>
<comment type="similarity">
    <text evidence="1">Belongs to the glycosyl hydrolase 3 family.</text>
</comment>
<dbReference type="Proteomes" id="UP000824204">
    <property type="component" value="Unassembled WGS sequence"/>
</dbReference>
<proteinExistence type="inferred from homology"/>
<keyword evidence="2 4" id="KW-0378">Hydrolase</keyword>
<feature type="domain" description="Fibronectin type III-like" evidence="3">
    <location>
        <begin position="577"/>
        <end position="647"/>
    </location>
</feature>
<evidence type="ECO:0000256" key="1">
    <source>
        <dbReference type="ARBA" id="ARBA00005336"/>
    </source>
</evidence>
<dbReference type="InterPro" id="IPR036881">
    <property type="entry name" value="Glyco_hydro_3_C_sf"/>
</dbReference>
<dbReference type="GO" id="GO:0004553">
    <property type="term" value="F:hydrolase activity, hydrolyzing O-glycosyl compounds"/>
    <property type="evidence" value="ECO:0007669"/>
    <property type="project" value="InterPro"/>
</dbReference>
<dbReference type="Gene3D" id="3.40.50.1700">
    <property type="entry name" value="Glycoside hydrolase family 3 C-terminal domain"/>
    <property type="match status" value="2"/>
</dbReference>
<dbReference type="Pfam" id="PF01915">
    <property type="entry name" value="Glyco_hydro_3_C"/>
    <property type="match status" value="1"/>
</dbReference>
<sequence>MKKLTVKDLTAEEKLRLLCSEGFWHTHSLGGKLPQVTVSDGPVGVRKPEYDEKGVWKRDVPSIAYPAIQMLANTWNRDCARKMGESLADDCIDSEVDILLAPGVNIKRNPLNGRNFEYFSEDPYLAGTLAYEYIDGLQSGGVGACLKHFYANNLEYNRFEQSSEVDERTLREIYLKPFRLACRAKPVSAMCAYNRINGVYASENKKGFDILRKEFGFDGAIYSDWEAVRNRTAAAKAGLDVEFPFNQKNYEAFVADYKAGLISDEELDACAARVLELVYRCEEMRKTRKVKRSKQERLAVAREIAQEGMVLLKNDGVLPLCKGTKLSVCGEFAAPGRCSLVAGGGSAMVPWQGELFNLPKLLGERLGVEVKFDAAFWPKGIGSNWQKAHKALLYAEESDVAIVCAGTGADIECEGNDRDSMRLPAVQENMILETARRCSKTVVVLFAGSALDMSAWKDKVSVILWAGFCGEGGGEALADLLTGAANPSGKLSESFPLCLEDSTSYGTYNDPCVARYQEGLDVGYRGYDRQGKEVAFPFGFGLSYSSFEYEGLELSVGEKGLTLRFTLKNVSDRDGKEISQIYVRPAVCFVYRPEKELKGYTKTFVAAGKTAVAETTLEADAFAYYSTAQDRWKTEDGIYEILVGASSRDIRLQAKIAVKDGKIVL</sequence>
<evidence type="ECO:0000313" key="4">
    <source>
        <dbReference type="EMBL" id="HIX08397.1"/>
    </source>
</evidence>
<protein>
    <submittedName>
        <fullName evidence="4">Glycoside hydrolase family 3 C-terminal domain-containing protein</fullName>
    </submittedName>
</protein>
<dbReference type="InterPro" id="IPR001764">
    <property type="entry name" value="Glyco_hydro_3_N"/>
</dbReference>
<name>A0A9D2AGZ2_9FIRM</name>
<dbReference type="PRINTS" id="PR00133">
    <property type="entry name" value="GLHYDRLASE3"/>
</dbReference>
<evidence type="ECO:0000256" key="2">
    <source>
        <dbReference type="ARBA" id="ARBA00022801"/>
    </source>
</evidence>
<evidence type="ECO:0000313" key="5">
    <source>
        <dbReference type="Proteomes" id="UP000824204"/>
    </source>
</evidence>
<dbReference type="InterPro" id="IPR017853">
    <property type="entry name" value="GH"/>
</dbReference>
<dbReference type="SUPFAM" id="SSF51445">
    <property type="entry name" value="(Trans)glycosidases"/>
    <property type="match status" value="1"/>
</dbReference>
<dbReference type="InterPro" id="IPR050288">
    <property type="entry name" value="Cellulose_deg_GH3"/>
</dbReference>
<organism evidence="4 5">
    <name type="scientific">Candidatus Borkfalkia faecipullorum</name>
    <dbReference type="NCBI Taxonomy" id="2838510"/>
    <lineage>
        <taxon>Bacteria</taxon>
        <taxon>Bacillati</taxon>
        <taxon>Bacillota</taxon>
        <taxon>Clostridia</taxon>
        <taxon>Christensenellales</taxon>
        <taxon>Christensenellaceae</taxon>
        <taxon>Candidatus Borkfalkia</taxon>
    </lineage>
</organism>
<comment type="caution">
    <text evidence="4">The sequence shown here is derived from an EMBL/GenBank/DDBJ whole genome shotgun (WGS) entry which is preliminary data.</text>
</comment>
<dbReference type="SMART" id="SM01217">
    <property type="entry name" value="Fn3_like"/>
    <property type="match status" value="1"/>
</dbReference>
<reference evidence="4" key="1">
    <citation type="journal article" date="2021" name="PeerJ">
        <title>Extensive microbial diversity within the chicken gut microbiome revealed by metagenomics and culture.</title>
        <authorList>
            <person name="Gilroy R."/>
            <person name="Ravi A."/>
            <person name="Getino M."/>
            <person name="Pursley I."/>
            <person name="Horton D.L."/>
            <person name="Alikhan N.F."/>
            <person name="Baker D."/>
            <person name="Gharbi K."/>
            <person name="Hall N."/>
            <person name="Watson M."/>
            <person name="Adriaenssens E.M."/>
            <person name="Foster-Nyarko E."/>
            <person name="Jarju S."/>
            <person name="Secka A."/>
            <person name="Antonio M."/>
            <person name="Oren A."/>
            <person name="Chaudhuri R.R."/>
            <person name="La Ragione R."/>
            <person name="Hildebrand F."/>
            <person name="Pallen M.J."/>
        </authorList>
    </citation>
    <scope>NUCLEOTIDE SEQUENCE</scope>
    <source>
        <strain evidence="4">811</strain>
    </source>
</reference>
<dbReference type="Gene3D" id="2.60.40.10">
    <property type="entry name" value="Immunoglobulins"/>
    <property type="match status" value="1"/>
</dbReference>
<dbReference type="EMBL" id="DXFX01000103">
    <property type="protein sequence ID" value="HIX08397.1"/>
    <property type="molecule type" value="Genomic_DNA"/>
</dbReference>
<dbReference type="Pfam" id="PF14310">
    <property type="entry name" value="Fn3-like"/>
    <property type="match status" value="1"/>
</dbReference>
<reference evidence="4" key="2">
    <citation type="submission" date="2021-04" db="EMBL/GenBank/DDBJ databases">
        <authorList>
            <person name="Gilroy R."/>
        </authorList>
    </citation>
    <scope>NUCLEOTIDE SEQUENCE</scope>
    <source>
        <strain evidence="4">811</strain>
    </source>
</reference>
<dbReference type="InterPro" id="IPR013783">
    <property type="entry name" value="Ig-like_fold"/>
</dbReference>
<dbReference type="Gene3D" id="3.20.20.300">
    <property type="entry name" value="Glycoside hydrolase, family 3, N-terminal domain"/>
    <property type="match status" value="2"/>
</dbReference>
<dbReference type="InterPro" id="IPR026891">
    <property type="entry name" value="Fn3-like"/>
</dbReference>
<dbReference type="PANTHER" id="PTHR42715">
    <property type="entry name" value="BETA-GLUCOSIDASE"/>
    <property type="match status" value="1"/>
</dbReference>
<gene>
    <name evidence="4" type="ORF">H9741_08005</name>
</gene>
<dbReference type="GO" id="GO:0005975">
    <property type="term" value="P:carbohydrate metabolic process"/>
    <property type="evidence" value="ECO:0007669"/>
    <property type="project" value="InterPro"/>
</dbReference>
<dbReference type="InterPro" id="IPR036962">
    <property type="entry name" value="Glyco_hydro_3_N_sf"/>
</dbReference>
<evidence type="ECO:0000259" key="3">
    <source>
        <dbReference type="SMART" id="SM01217"/>
    </source>
</evidence>
<dbReference type="PANTHER" id="PTHR42715:SF10">
    <property type="entry name" value="BETA-GLUCOSIDASE"/>
    <property type="match status" value="1"/>
</dbReference>
<dbReference type="InterPro" id="IPR002772">
    <property type="entry name" value="Glyco_hydro_3_C"/>
</dbReference>
<dbReference type="AlphaFoldDB" id="A0A9D2AGZ2"/>
<accession>A0A9D2AGZ2</accession>